<dbReference type="EC" id="3.5.1.28" evidence="2"/>
<comment type="catalytic activity">
    <reaction evidence="1">
        <text>Hydrolyzes the link between N-acetylmuramoyl residues and L-amino acid residues in certain cell-wall glycopeptides.</text>
        <dbReference type="EC" id="3.5.1.28"/>
    </reaction>
</comment>
<comment type="caution">
    <text evidence="5">The sequence shown here is derived from an EMBL/GenBank/DDBJ whole genome shotgun (WGS) entry which is preliminary data.</text>
</comment>
<dbReference type="Pfam" id="PF01520">
    <property type="entry name" value="Amidase_3"/>
    <property type="match status" value="1"/>
</dbReference>
<gene>
    <name evidence="5" type="ORF">AVCANL283_05245</name>
</gene>
<dbReference type="PANTHER" id="PTHR30404:SF0">
    <property type="entry name" value="N-ACETYLMURAMOYL-L-ALANINE AMIDASE AMIC"/>
    <property type="match status" value="1"/>
</dbReference>
<keyword evidence="6" id="KW-1185">Reference proteome</keyword>
<evidence type="ECO:0000256" key="1">
    <source>
        <dbReference type="ARBA" id="ARBA00001561"/>
    </source>
</evidence>
<dbReference type="Gene3D" id="3.40.630.40">
    <property type="entry name" value="Zn-dependent exopeptidases"/>
    <property type="match status" value="1"/>
</dbReference>
<protein>
    <recommendedName>
        <fullName evidence="2">N-acetylmuramoyl-L-alanine amidase</fullName>
        <ecNumber evidence="2">3.5.1.28</ecNumber>
    </recommendedName>
</protein>
<dbReference type="PANTHER" id="PTHR30404">
    <property type="entry name" value="N-ACETYLMURAMOYL-L-ALANINE AMIDASE"/>
    <property type="match status" value="1"/>
</dbReference>
<dbReference type="SMART" id="SM00646">
    <property type="entry name" value="Ami_3"/>
    <property type="match status" value="1"/>
</dbReference>
<dbReference type="InterPro" id="IPR002508">
    <property type="entry name" value="MurNAc-LAA_cat"/>
</dbReference>
<feature type="domain" description="MurNAc-LAA" evidence="4">
    <location>
        <begin position="385"/>
        <end position="540"/>
    </location>
</feature>
<evidence type="ECO:0000256" key="3">
    <source>
        <dbReference type="ARBA" id="ARBA00022801"/>
    </source>
</evidence>
<proteinExistence type="predicted"/>
<name>A0ABS7WRX8_9BACT</name>
<evidence type="ECO:0000313" key="6">
    <source>
        <dbReference type="Proteomes" id="UP000786183"/>
    </source>
</evidence>
<sequence>MKAAYIKSIISDNKEDKIQALKRIIISSKKLSLSYAGYEKELNQLGVKDISINTLKDSVKIKKEDKEKQNTASTQNKIIKNASNINNENKAKVVKKQEKTQESIKQKTYISSVLKYQNKEKIGVMLKTNSKLEEEIKESKFKNMDIFNFTAVLDTKKSSFKLDECDVSVSQFNPSTARVVFTNAKEKINYEVNNNSIIFYYIKNTKTSTSTQASNVVKTKQVKSKESISKQVKLNKISPTSDYILLTFSDELTDISNKANYIDIKASSAFKKNTFNVSNNKISIYNLNKDTIRIINNSKQNLDYELSENTMKIYVKNNDLFKKNFLIAIDAGHGGKDSGASANKLLEKNITLAIAKQLARELSNNGYRVFLTRSDDTYIGLRQRTKLANDKKSDLFISIHANSLADKSKYNSVYGIETYFLSPARSERSKNAAAIENKSDVEEMNYFSKQTFLNFLNREKIISSNKLAIDIQGGILSAIPKSYKAKDGGVKEAPFWVLVGALMPAVLIEVGYITHPVEGKNIANPTYQQYIVKGIVNGINNYFEKNKF</sequence>
<dbReference type="SUPFAM" id="SSF53187">
    <property type="entry name" value="Zn-dependent exopeptidases"/>
    <property type="match status" value="1"/>
</dbReference>
<dbReference type="EMBL" id="JACGBB010000009">
    <property type="protein sequence ID" value="MBZ7987506.1"/>
    <property type="molecule type" value="Genomic_DNA"/>
</dbReference>
<dbReference type="CDD" id="cd02696">
    <property type="entry name" value="MurNAc-LAA"/>
    <property type="match status" value="1"/>
</dbReference>
<keyword evidence="3" id="KW-0378">Hydrolase</keyword>
<dbReference type="InterPro" id="IPR050695">
    <property type="entry name" value="N-acetylmuramoyl_amidase_3"/>
</dbReference>
<evidence type="ECO:0000259" key="4">
    <source>
        <dbReference type="SMART" id="SM00646"/>
    </source>
</evidence>
<dbReference type="Proteomes" id="UP000786183">
    <property type="component" value="Unassembled WGS sequence"/>
</dbReference>
<evidence type="ECO:0000313" key="5">
    <source>
        <dbReference type="EMBL" id="MBZ7987506.1"/>
    </source>
</evidence>
<reference evidence="5 6" key="1">
    <citation type="submission" date="2020-07" db="EMBL/GenBank/DDBJ databases">
        <title>Transfer of Campylobacter canadensis to the novel genus Avispirillum gen. nov., that also includes two novel species recovered from migratory waterfowl: Avispirillum anseris sp. nov. and Avispirillum brantae sp. nov.</title>
        <authorList>
            <person name="Miller W.G."/>
            <person name="Chapman M.H."/>
            <person name="Yee E."/>
            <person name="Inglis G.D."/>
        </authorList>
    </citation>
    <scope>NUCLEOTIDE SEQUENCE [LARGE SCALE GENOMIC DNA]</scope>
    <source>
        <strain evidence="5 6">L283</strain>
    </source>
</reference>
<accession>A0ABS7WRX8</accession>
<organism evidence="5 6">
    <name type="scientific">Campylobacter canadensis</name>
    <dbReference type="NCBI Taxonomy" id="449520"/>
    <lineage>
        <taxon>Bacteria</taxon>
        <taxon>Pseudomonadati</taxon>
        <taxon>Campylobacterota</taxon>
        <taxon>Epsilonproteobacteria</taxon>
        <taxon>Campylobacterales</taxon>
        <taxon>Campylobacteraceae</taxon>
        <taxon>Campylobacter</taxon>
    </lineage>
</organism>
<evidence type="ECO:0000256" key="2">
    <source>
        <dbReference type="ARBA" id="ARBA00011901"/>
    </source>
</evidence>